<evidence type="ECO:0000313" key="1">
    <source>
        <dbReference type="EMBL" id="GGO35391.1"/>
    </source>
</evidence>
<sequence>MSPAGQAARDRADKPVRDPHAAALAAARPDARRRTTQIFFASTLYGVATLAAALDADRFGPADRRVLLIANNAATPETTPSVDTMPGFERLRGRFDDVLSWNEAISPFHPGAWSPRGDDLPLWQRYLRLAWNLGDDNVELAVESIQVHPALALAQIFTGAPVDVYADGLMSYGPTRNKIDPLVGTRVRRLLHLDLVPGLKPMLLTEFGVEPEIVPTDIFLKVLGELADGEGESGTLDALPQVDAPALLLGQYLSALNILTAEEEEDLHARMLRGAAALGHTRVVFKPHPTAPARWSRQLEKEAARLGVELTVLDSPVLAEVLYQRMRPALVVGCFSTALLTASAFYDLPVARIGTETLLERLKPYENSNRIPVTLVDALLPELGDREAVTGSRREPDMAALSGLVRAVGFAMQPKIYPSLRPATERYLAAHLNDRNWRYFKKRRLTALALPGGIPVQLAFIPRNAAVRKVARRARSIKRAALG</sequence>
<dbReference type="Proteomes" id="UP000656881">
    <property type="component" value="Unassembled WGS sequence"/>
</dbReference>
<comment type="caution">
    <text evidence="1">The sequence shown here is derived from an EMBL/GenBank/DDBJ whole genome shotgun (WGS) entry which is preliminary data.</text>
</comment>
<evidence type="ECO:0000313" key="2">
    <source>
        <dbReference type="Proteomes" id="UP000656881"/>
    </source>
</evidence>
<gene>
    <name evidence="1" type="ORF">GCM10012286_06000</name>
</gene>
<name>A0ABQ2LIY3_9ACTN</name>
<keyword evidence="2" id="KW-1185">Reference proteome</keyword>
<evidence type="ECO:0008006" key="3">
    <source>
        <dbReference type="Google" id="ProtNLM"/>
    </source>
</evidence>
<protein>
    <recommendedName>
        <fullName evidence="3">Capsule polysaccharide biosynthesis protein</fullName>
    </recommendedName>
</protein>
<proteinExistence type="predicted"/>
<dbReference type="Pfam" id="PF07388">
    <property type="entry name" value="A-2_8-polyST"/>
    <property type="match status" value="1"/>
</dbReference>
<dbReference type="EMBL" id="BMNG01000001">
    <property type="protein sequence ID" value="GGO35391.1"/>
    <property type="molecule type" value="Genomic_DNA"/>
</dbReference>
<accession>A0ABQ2LIY3</accession>
<reference evidence="2" key="1">
    <citation type="journal article" date="2019" name="Int. J. Syst. Evol. Microbiol.">
        <title>The Global Catalogue of Microorganisms (GCM) 10K type strain sequencing project: providing services to taxonomists for standard genome sequencing and annotation.</title>
        <authorList>
            <consortium name="The Broad Institute Genomics Platform"/>
            <consortium name="The Broad Institute Genome Sequencing Center for Infectious Disease"/>
            <person name="Wu L."/>
            <person name="Ma J."/>
        </authorList>
    </citation>
    <scope>NUCLEOTIDE SEQUENCE [LARGE SCALE GENOMIC DNA]</scope>
    <source>
        <strain evidence="2">CGMCC 4.7349</strain>
    </source>
</reference>
<organism evidence="1 2">
    <name type="scientific">Streptomyces lasiicapitis</name>
    <dbReference type="NCBI Taxonomy" id="1923961"/>
    <lineage>
        <taxon>Bacteria</taxon>
        <taxon>Bacillati</taxon>
        <taxon>Actinomycetota</taxon>
        <taxon>Actinomycetes</taxon>
        <taxon>Kitasatosporales</taxon>
        <taxon>Streptomycetaceae</taxon>
        <taxon>Streptomyces</taxon>
    </lineage>
</organism>
<dbReference type="InterPro" id="IPR010866">
    <property type="entry name" value="A-2_8-polyST"/>
</dbReference>